<dbReference type="PANTHER" id="PTHR30217:SF10">
    <property type="entry name" value="23S RRNA 5-HYDROXYCYTIDINE C2501 SYNTHASE"/>
    <property type="match status" value="1"/>
</dbReference>
<protein>
    <submittedName>
        <fullName evidence="2">DUF3656 domain-containing protein</fullName>
    </submittedName>
</protein>
<comment type="caution">
    <text evidence="2">The sequence shown here is derived from an EMBL/GenBank/DDBJ whole genome shotgun (WGS) entry which is preliminary data.</text>
</comment>
<gene>
    <name evidence="2" type="ORF">H9900_00485</name>
</gene>
<dbReference type="InterPro" id="IPR001539">
    <property type="entry name" value="Peptidase_U32"/>
</dbReference>
<dbReference type="Proteomes" id="UP000824162">
    <property type="component" value="Unassembled WGS sequence"/>
</dbReference>
<evidence type="ECO:0000259" key="1">
    <source>
        <dbReference type="Pfam" id="PF12392"/>
    </source>
</evidence>
<reference evidence="2" key="1">
    <citation type="journal article" date="2021" name="PeerJ">
        <title>Extensive microbial diversity within the chicken gut microbiome revealed by metagenomics and culture.</title>
        <authorList>
            <person name="Gilroy R."/>
            <person name="Ravi A."/>
            <person name="Getino M."/>
            <person name="Pursley I."/>
            <person name="Horton D.L."/>
            <person name="Alikhan N.F."/>
            <person name="Baker D."/>
            <person name="Gharbi K."/>
            <person name="Hall N."/>
            <person name="Watson M."/>
            <person name="Adriaenssens E.M."/>
            <person name="Foster-Nyarko E."/>
            <person name="Jarju S."/>
            <person name="Secka A."/>
            <person name="Antonio M."/>
            <person name="Oren A."/>
            <person name="Chaudhuri R.R."/>
            <person name="La Ragione R."/>
            <person name="Hildebrand F."/>
            <person name="Pallen M.J."/>
        </authorList>
    </citation>
    <scope>NUCLEOTIDE SEQUENCE</scope>
    <source>
        <strain evidence="2">5790</strain>
    </source>
</reference>
<feature type="domain" description="Peptidase U32 collagenase" evidence="1">
    <location>
        <begin position="318"/>
        <end position="423"/>
    </location>
</feature>
<dbReference type="Pfam" id="PF01136">
    <property type="entry name" value="Peptidase_U32"/>
    <property type="match status" value="2"/>
</dbReference>
<evidence type="ECO:0000313" key="2">
    <source>
        <dbReference type="EMBL" id="HIV85270.1"/>
    </source>
</evidence>
<dbReference type="InterPro" id="IPR051454">
    <property type="entry name" value="RNA/ubiquinone_mod_enzymes"/>
</dbReference>
<proteinExistence type="predicted"/>
<dbReference type="PROSITE" id="PS01276">
    <property type="entry name" value="PEPTIDASE_U32"/>
    <property type="match status" value="1"/>
</dbReference>
<organism evidence="2 3">
    <name type="scientific">Candidatus Monoglobus merdigallinarum</name>
    <dbReference type="NCBI Taxonomy" id="2838698"/>
    <lineage>
        <taxon>Bacteria</taxon>
        <taxon>Bacillati</taxon>
        <taxon>Bacillota</taxon>
        <taxon>Clostridia</taxon>
        <taxon>Monoglobales</taxon>
        <taxon>Monoglobaceae</taxon>
        <taxon>Monoglobus</taxon>
    </lineage>
</organism>
<evidence type="ECO:0000313" key="3">
    <source>
        <dbReference type="Proteomes" id="UP000824162"/>
    </source>
</evidence>
<name>A0A9D1PQZ5_9FIRM</name>
<dbReference type="PANTHER" id="PTHR30217">
    <property type="entry name" value="PEPTIDASE U32 FAMILY"/>
    <property type="match status" value="1"/>
</dbReference>
<dbReference type="AlphaFoldDB" id="A0A9D1PQZ5"/>
<dbReference type="Pfam" id="PF12392">
    <property type="entry name" value="DUF3656"/>
    <property type="match status" value="1"/>
</dbReference>
<accession>A0A9D1PQZ5</accession>
<dbReference type="InterPro" id="IPR020988">
    <property type="entry name" value="Pept_U32_collagenase"/>
</dbReference>
<sequence>MFSDDSARPELLAPAGSLESFRAAVSMGADAVYMAGKSFGARAYADNFDADQLRECVCYAHLRGVKVYITVNTLVGDRELPALREYLKFLDDIGADGIIVQDLSVLRLAEELELRPALHASTQLFVHNLRGAVCARELGFVRAVAARELTGADIADIAAKSGIDIEMFVHGAMCMSYSGQCLMSSALGGRSGNRGKCAQPCRRAYFAHGSEKHYLSLKDMSLIEHIDEILSSGAASLKIEGRMKGAAYVGGIVKIYRACLDEKRRPSPEERAVINSLFDRGGYSDGYFMNRRGRSMFAFDKPDNPYLSNDSGIIGQILEEAAAAESSFKIDVSAHIRIAAGEKVRLRVCAGELVSEAESSTAAEAAEKAPISSDRIKKQISKTGDSVFRLVECTVDMHGSCYVPVKALNELRRTALSGLKQKIHERFRVPRSKHTLSVYRGKRLEALQGLTAVVKNRAQYRAVLRAERESGMKFRLIGVPIHELINDTAGYQDEAQRIVIEPNAVIRPDEYSEYERQLSTLRDMGFDKLRIHNISELGRSGQFYLLASFRLNITNSLAAGVVEDNFGVSAVGVSAELSVPQIRDIAESCTVPVEASVYGYRALMTTENCIMNNMGDCPCGSRHGVLTDRLGKKFPIIRDGNSCRSILLNSCPTYMGDKLEELKDNGVGLMSLDFTIETHEDTLKICKAYLLGKSLELGEFTRFHYYKGILKK</sequence>
<reference evidence="2" key="2">
    <citation type="submission" date="2021-04" db="EMBL/GenBank/DDBJ databases">
        <authorList>
            <person name="Gilroy R."/>
        </authorList>
    </citation>
    <scope>NUCLEOTIDE SEQUENCE</scope>
    <source>
        <strain evidence="2">5790</strain>
    </source>
</reference>
<dbReference type="EMBL" id="DXIJ01000007">
    <property type="protein sequence ID" value="HIV85270.1"/>
    <property type="molecule type" value="Genomic_DNA"/>
</dbReference>